<accession>A0A060RI45</accession>
<proteinExistence type="predicted"/>
<dbReference type="GO" id="GO:0050501">
    <property type="term" value="F:hyaluronan synthase activity"/>
    <property type="evidence" value="ECO:0007669"/>
    <property type="project" value="UniProtKB-EC"/>
</dbReference>
<dbReference type="Pfam" id="PF00535">
    <property type="entry name" value="Glycos_transf_2"/>
    <property type="match status" value="1"/>
</dbReference>
<sequence length="292" mass="33720">MEKISVIIPVYNGETYLEECLGSVLKQDYQNLEIILINDGSTDRSVLIIEQYRAKDKRIRVHHKVQNEGLGAARNTGISLATGAYILFIDCDDWIDETHISDLYNLLKKTDSDIAICNFTQFIQDENRYNIHISAEDYYEAVYTPQEWFQFQYGVGHNLSACFTVPWAKLYKKGLFEYVLYATDGFGEDDKTTWKLYLVADKIAYMHRSSLIYRLNSASMTQMANPATVFSPQPVFERLAALGMLGFDVSKEVKAYRWRSQIDRDHCLATGDVVGYKNLKFYEFLLDKYKGK</sequence>
<feature type="domain" description="Glycosyltransferase 2-like" evidence="1">
    <location>
        <begin position="5"/>
        <end position="163"/>
    </location>
</feature>
<dbReference type="InterPro" id="IPR029044">
    <property type="entry name" value="Nucleotide-diphossugar_trans"/>
</dbReference>
<keyword evidence="2" id="KW-0808">Transferase</keyword>
<protein>
    <submittedName>
        <fullName evidence="2">Capsular polysaccharide biosynthesis protein CpsJ</fullName>
        <ecNumber evidence="2">2.4.1.212</ecNumber>
    </submittedName>
</protein>
<dbReference type="Gene3D" id="3.90.550.10">
    <property type="entry name" value="Spore Coat Polysaccharide Biosynthesis Protein SpsA, Chain A"/>
    <property type="match status" value="1"/>
</dbReference>
<dbReference type="CDD" id="cd00761">
    <property type="entry name" value="Glyco_tranf_GTA_type"/>
    <property type="match status" value="1"/>
</dbReference>
<dbReference type="EMBL" id="CCBC010000193">
    <property type="protein sequence ID" value="CDO18510.1"/>
    <property type="molecule type" value="Genomic_DNA"/>
</dbReference>
<dbReference type="SUPFAM" id="SSF53448">
    <property type="entry name" value="Nucleotide-diphospho-sugar transferases"/>
    <property type="match status" value="1"/>
</dbReference>
<keyword evidence="2" id="KW-0328">Glycosyltransferase</keyword>
<name>A0A060RI45_9STRE</name>
<evidence type="ECO:0000313" key="3">
    <source>
        <dbReference type="Proteomes" id="UP000027584"/>
    </source>
</evidence>
<dbReference type="EC" id="2.4.1.212" evidence="2"/>
<organism evidence="2 3">
    <name type="scientific">Streptococcus gallolyticus</name>
    <dbReference type="NCBI Taxonomy" id="315405"/>
    <lineage>
        <taxon>Bacteria</taxon>
        <taxon>Bacillati</taxon>
        <taxon>Bacillota</taxon>
        <taxon>Bacilli</taxon>
        <taxon>Lactobacillales</taxon>
        <taxon>Streptococcaceae</taxon>
        <taxon>Streptococcus</taxon>
    </lineage>
</organism>
<reference evidence="2 3" key="2">
    <citation type="submission" date="2014-05" db="EMBL/GenBank/DDBJ databases">
        <title>Genome sequence of Streptococcus gallolyticus.</title>
        <authorList>
            <person name="Del Campo R."/>
        </authorList>
    </citation>
    <scope>NUCLEOTIDE SEQUENCE [LARGE SCALE GENOMIC DNA]</scope>
    <source>
        <strain evidence="2 3">LMG17956</strain>
    </source>
</reference>
<reference evidence="2 3" key="1">
    <citation type="submission" date="2014-02" db="EMBL/GenBank/DDBJ databases">
        <authorList>
            <person name="Manrique M."/>
        </authorList>
    </citation>
    <scope>NUCLEOTIDE SEQUENCE [LARGE SCALE GENOMIC DNA]</scope>
    <source>
        <strain evidence="2 3">LMG17956</strain>
    </source>
</reference>
<dbReference type="Proteomes" id="UP000027584">
    <property type="component" value="Unassembled WGS sequence"/>
</dbReference>
<gene>
    <name evidence="2" type="ORF">BN963_SGAL_01709</name>
</gene>
<evidence type="ECO:0000313" key="2">
    <source>
        <dbReference type="EMBL" id="CDO18510.1"/>
    </source>
</evidence>
<dbReference type="PANTHER" id="PTHR22916">
    <property type="entry name" value="GLYCOSYLTRANSFERASE"/>
    <property type="match status" value="1"/>
</dbReference>
<dbReference type="PANTHER" id="PTHR22916:SF3">
    <property type="entry name" value="UDP-GLCNAC:BETAGAL BETA-1,3-N-ACETYLGLUCOSAMINYLTRANSFERASE-LIKE PROTEIN 1"/>
    <property type="match status" value="1"/>
</dbReference>
<evidence type="ECO:0000259" key="1">
    <source>
        <dbReference type="Pfam" id="PF00535"/>
    </source>
</evidence>
<dbReference type="RefSeq" id="WP_039694806.1">
    <property type="nucleotide sequence ID" value="NZ_JAKEIN010000001.1"/>
</dbReference>
<dbReference type="AlphaFoldDB" id="A0A060RI45"/>
<comment type="caution">
    <text evidence="2">The sequence shown here is derived from an EMBL/GenBank/DDBJ whole genome shotgun (WGS) entry which is preliminary data.</text>
</comment>
<dbReference type="InterPro" id="IPR001173">
    <property type="entry name" value="Glyco_trans_2-like"/>
</dbReference>